<gene>
    <name evidence="3" type="primary">LOC105667133</name>
</gene>
<proteinExistence type="predicted"/>
<protein>
    <submittedName>
        <fullName evidence="3">Uncharacterized protein LOC105667133</fullName>
    </submittedName>
</protein>
<evidence type="ECO:0000313" key="2">
    <source>
        <dbReference type="Proteomes" id="UP000835206"/>
    </source>
</evidence>
<sequence length="260" mass="28982">MHANRNLDQTINRSQFPKSPPNQRLNRPGDLKIMQLLSAYPDNKIKLLNGLTMIPIPAEDAKALGLRVPDSDSFKSNSTSFKGPARLSSPKSSRKRSNDDSKLKKDVKRHRNMDVKTSKKLPDLKQEQKAQRTATLETLSILHAKLERGLKNISNRTKARPKFHPDTPRDSDTPANSSPTTIRTSGRKSTIGGKLRKKSSTSQGNKPDKLRKESSSKSTKQLFSMAESWSSDSVVSHSDNCACCHSREPCPFHGSDFYGK</sequence>
<feature type="region of interest" description="Disordered" evidence="1">
    <location>
        <begin position="71"/>
        <end position="129"/>
    </location>
</feature>
<dbReference type="GeneID" id="105667133"/>
<evidence type="ECO:0000313" key="3">
    <source>
        <dbReference type="RefSeq" id="XP_048260188.1"/>
    </source>
</evidence>
<evidence type="ECO:0000256" key="1">
    <source>
        <dbReference type="SAM" id="MobiDB-lite"/>
    </source>
</evidence>
<dbReference type="KEGG" id="bter:105667133"/>
<feature type="region of interest" description="Disordered" evidence="1">
    <location>
        <begin position="1"/>
        <end position="28"/>
    </location>
</feature>
<feature type="compositionally biased region" description="Basic and acidic residues" evidence="1">
    <location>
        <begin position="206"/>
        <end position="215"/>
    </location>
</feature>
<dbReference type="AlphaFoldDB" id="A0A9C6S2S5"/>
<feature type="compositionally biased region" description="Polar residues" evidence="1">
    <location>
        <begin position="1"/>
        <end position="25"/>
    </location>
</feature>
<reference evidence="3" key="1">
    <citation type="submission" date="2025-08" db="UniProtKB">
        <authorList>
            <consortium name="RefSeq"/>
        </authorList>
    </citation>
    <scope>IDENTIFICATION</scope>
</reference>
<dbReference type="Proteomes" id="UP000835206">
    <property type="component" value="Chromosome 3"/>
</dbReference>
<feature type="compositionally biased region" description="Basic and acidic residues" evidence="1">
    <location>
        <begin position="163"/>
        <end position="172"/>
    </location>
</feature>
<feature type="compositionally biased region" description="Basic and acidic residues" evidence="1">
    <location>
        <begin position="112"/>
        <end position="129"/>
    </location>
</feature>
<dbReference type="OrthoDB" id="7694384at2759"/>
<name>A0A9C6S2S5_BOMTE</name>
<accession>A0A9C6S2S5</accession>
<feature type="region of interest" description="Disordered" evidence="1">
    <location>
        <begin position="152"/>
        <end position="233"/>
    </location>
</feature>
<organism evidence="2 3">
    <name type="scientific">Bombus terrestris</name>
    <name type="common">Buff-tailed bumblebee</name>
    <name type="synonym">Apis terrestris</name>
    <dbReference type="NCBI Taxonomy" id="30195"/>
    <lineage>
        <taxon>Eukaryota</taxon>
        <taxon>Metazoa</taxon>
        <taxon>Ecdysozoa</taxon>
        <taxon>Arthropoda</taxon>
        <taxon>Hexapoda</taxon>
        <taxon>Insecta</taxon>
        <taxon>Pterygota</taxon>
        <taxon>Neoptera</taxon>
        <taxon>Endopterygota</taxon>
        <taxon>Hymenoptera</taxon>
        <taxon>Apocrita</taxon>
        <taxon>Aculeata</taxon>
        <taxon>Apoidea</taxon>
        <taxon>Anthophila</taxon>
        <taxon>Apidae</taxon>
        <taxon>Bombus</taxon>
        <taxon>Bombus</taxon>
    </lineage>
</organism>
<feature type="compositionally biased region" description="Polar residues" evidence="1">
    <location>
        <begin position="173"/>
        <end position="188"/>
    </location>
</feature>
<keyword evidence="2" id="KW-1185">Reference proteome</keyword>
<dbReference type="RefSeq" id="XP_048260188.1">
    <property type="nucleotide sequence ID" value="XM_048404231.1"/>
</dbReference>